<dbReference type="PANTHER" id="PTHR45926">
    <property type="entry name" value="OSJNBA0053K19.4 PROTEIN"/>
    <property type="match status" value="1"/>
</dbReference>
<gene>
    <name evidence="7" type="ORF">BSTOLATCC_MIC15634</name>
</gene>
<reference evidence="7" key="1">
    <citation type="submission" date="2021-09" db="EMBL/GenBank/DDBJ databases">
        <authorList>
            <consortium name="AG Swart"/>
            <person name="Singh M."/>
            <person name="Singh A."/>
            <person name="Seah K."/>
            <person name="Emmerich C."/>
        </authorList>
    </citation>
    <scope>NUCLEOTIDE SEQUENCE</scope>
    <source>
        <strain evidence="7">ATCC30299</strain>
    </source>
</reference>
<feature type="domain" description="Bromo" evidence="5">
    <location>
        <begin position="24"/>
        <end position="96"/>
    </location>
</feature>
<comment type="caution">
    <text evidence="7">The sequence shown here is derived from an EMBL/GenBank/DDBJ whole genome shotgun (WGS) entry which is preliminary data.</text>
</comment>
<dbReference type="Pfam" id="PF00439">
    <property type="entry name" value="Bromodomain"/>
    <property type="match status" value="1"/>
</dbReference>
<evidence type="ECO:0008006" key="9">
    <source>
        <dbReference type="Google" id="ProtNLM"/>
    </source>
</evidence>
<dbReference type="EMBL" id="CAJZBQ010000015">
    <property type="protein sequence ID" value="CAG9316195.1"/>
    <property type="molecule type" value="Genomic_DNA"/>
</dbReference>
<feature type="domain" description="NET" evidence="6">
    <location>
        <begin position="123"/>
        <end position="206"/>
    </location>
</feature>
<evidence type="ECO:0000313" key="7">
    <source>
        <dbReference type="EMBL" id="CAG9316195.1"/>
    </source>
</evidence>
<dbReference type="InterPro" id="IPR027353">
    <property type="entry name" value="NET_dom"/>
</dbReference>
<keyword evidence="1" id="KW-0805">Transcription regulation</keyword>
<name>A0AAU9IWX0_9CILI</name>
<dbReference type="Gene3D" id="1.20.1270.220">
    <property type="match status" value="1"/>
</dbReference>
<keyword evidence="2 4" id="KW-0103">Bromodomain</keyword>
<evidence type="ECO:0000256" key="2">
    <source>
        <dbReference type="ARBA" id="ARBA00023117"/>
    </source>
</evidence>
<dbReference type="Pfam" id="PF17035">
    <property type="entry name" value="BET"/>
    <property type="match status" value="1"/>
</dbReference>
<evidence type="ECO:0000256" key="3">
    <source>
        <dbReference type="ARBA" id="ARBA00023163"/>
    </source>
</evidence>
<keyword evidence="8" id="KW-1185">Reference proteome</keyword>
<evidence type="ECO:0000256" key="4">
    <source>
        <dbReference type="PROSITE-ProRule" id="PRU00035"/>
    </source>
</evidence>
<evidence type="ECO:0000259" key="6">
    <source>
        <dbReference type="PROSITE" id="PS51525"/>
    </source>
</evidence>
<dbReference type="InterPro" id="IPR036427">
    <property type="entry name" value="Bromodomain-like_sf"/>
</dbReference>
<dbReference type="SMART" id="SM00297">
    <property type="entry name" value="BROMO"/>
    <property type="match status" value="1"/>
</dbReference>
<dbReference type="SUPFAM" id="SSF47370">
    <property type="entry name" value="Bromodomain"/>
    <property type="match status" value="1"/>
</dbReference>
<organism evidence="7 8">
    <name type="scientific">Blepharisma stoltei</name>
    <dbReference type="NCBI Taxonomy" id="1481888"/>
    <lineage>
        <taxon>Eukaryota</taxon>
        <taxon>Sar</taxon>
        <taxon>Alveolata</taxon>
        <taxon>Ciliophora</taxon>
        <taxon>Postciliodesmatophora</taxon>
        <taxon>Heterotrichea</taxon>
        <taxon>Heterotrichida</taxon>
        <taxon>Blepharismidae</taxon>
        <taxon>Blepharisma</taxon>
    </lineage>
</organism>
<protein>
    <recommendedName>
        <fullName evidence="9">Bromo domain-containing protein</fullName>
    </recommendedName>
</protein>
<evidence type="ECO:0000313" key="8">
    <source>
        <dbReference type="Proteomes" id="UP001162131"/>
    </source>
</evidence>
<dbReference type="Proteomes" id="UP001162131">
    <property type="component" value="Unassembled WGS sequence"/>
</dbReference>
<evidence type="ECO:0000256" key="1">
    <source>
        <dbReference type="ARBA" id="ARBA00023015"/>
    </source>
</evidence>
<dbReference type="PROSITE" id="PS51525">
    <property type="entry name" value="NET"/>
    <property type="match status" value="1"/>
</dbReference>
<evidence type="ECO:0000259" key="5">
    <source>
        <dbReference type="PROSITE" id="PS50014"/>
    </source>
</evidence>
<dbReference type="AlphaFoldDB" id="A0AAU9IWX0"/>
<dbReference type="InterPro" id="IPR001487">
    <property type="entry name" value="Bromodomain"/>
</dbReference>
<sequence>MSAIAQGLSREETGRALSLVRYLEEQPESLNFSVPVDYKLLQLHDYPHIIKQPMDLSTVKKKIKTAQYMNFDDMLCDLILIWDNCRTYNMIESPIVQQADAMERCMLRYCNQHGISLESAMHRPRIEEHPEVVSFQAKTALAERFKTVPPDKLAEIVQIIERECPYAILKITDERSQLRIDAIDKKVFQRINRMLDSEDRENSSPIKKVKYEA</sequence>
<dbReference type="PRINTS" id="PR00503">
    <property type="entry name" value="BROMODOMAIN"/>
</dbReference>
<dbReference type="Gene3D" id="1.20.920.10">
    <property type="entry name" value="Bromodomain-like"/>
    <property type="match status" value="1"/>
</dbReference>
<dbReference type="CDD" id="cd04369">
    <property type="entry name" value="Bromodomain"/>
    <property type="match status" value="1"/>
</dbReference>
<dbReference type="PROSITE" id="PS50014">
    <property type="entry name" value="BROMODOMAIN_2"/>
    <property type="match status" value="1"/>
</dbReference>
<proteinExistence type="predicted"/>
<accession>A0AAU9IWX0</accession>
<dbReference type="InterPro" id="IPR038336">
    <property type="entry name" value="NET_sf"/>
</dbReference>
<keyword evidence="3" id="KW-0804">Transcription</keyword>